<comment type="caution">
    <text evidence="9">The sequence shown here is derived from an EMBL/GenBank/DDBJ whole genome shotgun (WGS) entry which is preliminary data.</text>
</comment>
<evidence type="ECO:0000313" key="10">
    <source>
        <dbReference type="Proteomes" id="UP000249516"/>
    </source>
</evidence>
<dbReference type="OrthoDB" id="9815525at2"/>
<dbReference type="Proteomes" id="UP000249516">
    <property type="component" value="Unassembled WGS sequence"/>
</dbReference>
<keyword evidence="5 7" id="KW-1133">Transmembrane helix</keyword>
<evidence type="ECO:0000256" key="3">
    <source>
        <dbReference type="ARBA" id="ARBA00022475"/>
    </source>
</evidence>
<evidence type="ECO:0000256" key="4">
    <source>
        <dbReference type="ARBA" id="ARBA00022692"/>
    </source>
</evidence>
<dbReference type="Pfam" id="PF05977">
    <property type="entry name" value="MFS_3"/>
    <property type="match status" value="1"/>
</dbReference>
<dbReference type="PROSITE" id="PS50850">
    <property type="entry name" value="MFS"/>
    <property type="match status" value="1"/>
</dbReference>
<dbReference type="CDD" id="cd06173">
    <property type="entry name" value="MFS_MefA_like"/>
    <property type="match status" value="1"/>
</dbReference>
<protein>
    <submittedName>
        <fullName evidence="9">MFS transporter</fullName>
    </submittedName>
</protein>
<keyword evidence="2" id="KW-0813">Transport</keyword>
<dbReference type="Gene3D" id="1.20.1250.20">
    <property type="entry name" value="MFS general substrate transporter like domains"/>
    <property type="match status" value="2"/>
</dbReference>
<feature type="transmembrane region" description="Helical" evidence="7">
    <location>
        <begin position="267"/>
        <end position="290"/>
    </location>
</feature>
<feature type="transmembrane region" description="Helical" evidence="7">
    <location>
        <begin position="25"/>
        <end position="50"/>
    </location>
</feature>
<proteinExistence type="predicted"/>
<feature type="transmembrane region" description="Helical" evidence="7">
    <location>
        <begin position="375"/>
        <end position="394"/>
    </location>
</feature>
<dbReference type="GO" id="GO:0005886">
    <property type="term" value="C:plasma membrane"/>
    <property type="evidence" value="ECO:0007669"/>
    <property type="project" value="UniProtKB-SubCell"/>
</dbReference>
<evidence type="ECO:0000313" key="9">
    <source>
        <dbReference type="EMBL" id="RKQ37154.1"/>
    </source>
</evidence>
<feature type="transmembrane region" description="Helical" evidence="7">
    <location>
        <begin position="328"/>
        <end position="346"/>
    </location>
</feature>
<evidence type="ECO:0000256" key="5">
    <source>
        <dbReference type="ARBA" id="ARBA00022989"/>
    </source>
</evidence>
<feature type="transmembrane region" description="Helical" evidence="7">
    <location>
        <begin position="302"/>
        <end position="322"/>
    </location>
</feature>
<feature type="transmembrane region" description="Helical" evidence="7">
    <location>
        <begin position="103"/>
        <end position="133"/>
    </location>
</feature>
<feature type="transmembrane region" description="Helical" evidence="7">
    <location>
        <begin position="400"/>
        <end position="419"/>
    </location>
</feature>
<evidence type="ECO:0000256" key="2">
    <source>
        <dbReference type="ARBA" id="ARBA00022448"/>
    </source>
</evidence>
<evidence type="ECO:0000259" key="8">
    <source>
        <dbReference type="PROSITE" id="PS50850"/>
    </source>
</evidence>
<dbReference type="GO" id="GO:0022857">
    <property type="term" value="F:transmembrane transporter activity"/>
    <property type="evidence" value="ECO:0007669"/>
    <property type="project" value="InterPro"/>
</dbReference>
<keyword evidence="6 7" id="KW-0472">Membrane</keyword>
<keyword evidence="3" id="KW-1003">Cell membrane</keyword>
<dbReference type="AlphaFoldDB" id="A0A495AC53"/>
<dbReference type="PANTHER" id="PTHR23513:SF6">
    <property type="entry name" value="MAJOR FACILITATOR SUPERFAMILY ASSOCIATED DOMAIN-CONTAINING PROTEIN"/>
    <property type="match status" value="1"/>
</dbReference>
<comment type="subcellular location">
    <subcellularLocation>
        <location evidence="1">Cell membrane</location>
        <topology evidence="1">Multi-pass membrane protein</topology>
    </subcellularLocation>
</comment>
<dbReference type="SUPFAM" id="SSF103473">
    <property type="entry name" value="MFS general substrate transporter"/>
    <property type="match status" value="1"/>
</dbReference>
<feature type="transmembrane region" description="Helical" evidence="7">
    <location>
        <begin position="175"/>
        <end position="199"/>
    </location>
</feature>
<feature type="domain" description="Major facilitator superfamily (MFS) profile" evidence="8">
    <location>
        <begin position="235"/>
        <end position="429"/>
    </location>
</feature>
<keyword evidence="4 7" id="KW-0812">Transmembrane</keyword>
<evidence type="ECO:0000256" key="7">
    <source>
        <dbReference type="SAM" id="Phobius"/>
    </source>
</evidence>
<feature type="transmembrane region" description="Helical" evidence="7">
    <location>
        <begin position="239"/>
        <end position="261"/>
    </location>
</feature>
<dbReference type="InterPro" id="IPR010290">
    <property type="entry name" value="TM_effector"/>
</dbReference>
<feature type="transmembrane region" description="Helical" evidence="7">
    <location>
        <begin position="62"/>
        <end position="82"/>
    </location>
</feature>
<organism evidence="9 10">
    <name type="scientific">Kocuria tytonis</name>
    <dbReference type="NCBI Taxonomy" id="2054280"/>
    <lineage>
        <taxon>Bacteria</taxon>
        <taxon>Bacillati</taxon>
        <taxon>Actinomycetota</taxon>
        <taxon>Actinomycetes</taxon>
        <taxon>Micrococcales</taxon>
        <taxon>Micrococcaceae</taxon>
        <taxon>Kocuria</taxon>
    </lineage>
</organism>
<evidence type="ECO:0000256" key="6">
    <source>
        <dbReference type="ARBA" id="ARBA00023136"/>
    </source>
</evidence>
<reference evidence="9 10" key="1">
    <citation type="submission" date="2018-10" db="EMBL/GenBank/DDBJ databases">
        <title>Kocuria tytouropygialis sp. nov., isolated from the uropygial gland of an American barn owl (Tyto furcata).</title>
        <authorList>
            <person name="Braun M.S."/>
            <person name="Wang E."/>
            <person name="Zimmermann S."/>
            <person name="Wagner H."/>
            <person name="Wink M."/>
        </authorList>
    </citation>
    <scope>NUCLEOTIDE SEQUENCE [LARGE SCALE GENOMIC DNA]</scope>
    <source>
        <strain evidence="9 10">442</strain>
    </source>
</reference>
<dbReference type="PANTHER" id="PTHR23513">
    <property type="entry name" value="INTEGRAL MEMBRANE EFFLUX PROTEIN-RELATED"/>
    <property type="match status" value="1"/>
</dbReference>
<dbReference type="InterPro" id="IPR020846">
    <property type="entry name" value="MFS_dom"/>
</dbReference>
<dbReference type="InterPro" id="IPR036259">
    <property type="entry name" value="MFS_trans_sf"/>
</dbReference>
<dbReference type="EMBL" id="PNJG02000001">
    <property type="protein sequence ID" value="RKQ37154.1"/>
    <property type="molecule type" value="Genomic_DNA"/>
</dbReference>
<evidence type="ECO:0000256" key="1">
    <source>
        <dbReference type="ARBA" id="ARBA00004651"/>
    </source>
</evidence>
<sequence length="429" mass="45670">MNNDVLPSAPVPLGRAREVLRHPSFALFWSATTIRTFGGAIAGVAFQVLIVTTVHATPMQISILNALGVAPYLVLGFIVGALMDRWRRQRTLVLTTVGRAVTLAVVPVLLLTGALNFWSLGAVILVLGVLTLFSDSAAQPLLPRIVPRGSLVMANARLGQSGTVAQTAGPPLGGVLLNLIGAPLLFVFEAAVNVVAAVLQARIKVKEPKPEPRPPGRYVGHDIIEGMQYTYRHRTLRPLALSVHVWFLGNSIVTTVFAVYALRELALPAWAFGVALAAGGVGGFIGAMIAPRAGSWLGAGRSILLGRILVVIPWLTLALTPLAQSSTAIALTVVVAAQFLYCLAMGTEDTNEISYRQSVVPDGIQGRMNATIRTVNRIVFFFGALLTGLMLTFFGYHLTIGIGAGVFFLAALIIVFSPLRNARQEDTVT</sequence>
<name>A0A495AC53_9MICC</name>
<keyword evidence="10" id="KW-1185">Reference proteome</keyword>
<accession>A0A495AC53</accession>
<gene>
    <name evidence="9" type="ORF">C1C97_002515</name>
</gene>